<evidence type="ECO:0000256" key="3">
    <source>
        <dbReference type="SAM" id="SignalP"/>
    </source>
</evidence>
<dbReference type="SUPFAM" id="SSF52833">
    <property type="entry name" value="Thioredoxin-like"/>
    <property type="match status" value="3"/>
</dbReference>
<sequence>MRRTLVTFCAVVAVASSLWGVVRSSDLYKDNVVKYDEAAFQEAVGKSAHFVKFFAPWCGHCKRLAPTWDELAEKYNEAKEESKVTIAKVDCTVDTTLCADQGIMSYPVLKFFKEGSKEGVKYWGPRDLISLESFIAESLGQEQPEVAKPVPAAPAPVSGLVEVTDGTFRAVLGQGRHFVKFYAPWCGHCQKLAPVWADLAASLEHDPSLKVAKVDCTANRLVCNEFEVEAYPTLLWIEQGKLVGKYRGGHSHEELKEFVSRMTQRETPSPEEGSHEGQQDLPSCFWWESPPSVMELSASNFEGVVAEGVTFVMFYASWCSHCKWLPPTWADLALSYGMLVARTEVKVATVDCSVYEALCNSHEVQGYPTLVLFKDGKRAAELNGARDLEALYGFMYVHLGRHDEL</sequence>
<feature type="domain" description="Thioredoxin" evidence="4">
    <location>
        <begin position="4"/>
        <end position="140"/>
    </location>
</feature>
<dbReference type="Pfam" id="PF00085">
    <property type="entry name" value="Thioredoxin"/>
    <property type="match status" value="3"/>
</dbReference>
<dbReference type="Gene3D" id="3.40.30.10">
    <property type="entry name" value="Glutaredoxin"/>
    <property type="match status" value="3"/>
</dbReference>
<feature type="chain" id="PRO_5007542925" evidence="3">
    <location>
        <begin position="25"/>
        <end position="405"/>
    </location>
</feature>
<feature type="signal peptide" evidence="3">
    <location>
        <begin position="1"/>
        <end position="24"/>
    </location>
</feature>
<dbReference type="GO" id="GO:0003756">
    <property type="term" value="F:protein disulfide isomerase activity"/>
    <property type="evidence" value="ECO:0007669"/>
    <property type="project" value="TreeGrafter"/>
</dbReference>
<accession>A0A147BUR7</accession>
<evidence type="ECO:0000256" key="2">
    <source>
        <dbReference type="ARBA" id="ARBA00022729"/>
    </source>
</evidence>
<name>A0A147BUR7_IXORI</name>
<comment type="similarity">
    <text evidence="1">Belongs to the protein disulfide isomerase family.</text>
</comment>
<protein>
    <submittedName>
        <fullName evidence="5">Putative thioredoxin/protein disulfide isomerase</fullName>
    </submittedName>
</protein>
<feature type="domain" description="Thioredoxin" evidence="4">
    <location>
        <begin position="149"/>
        <end position="264"/>
    </location>
</feature>
<dbReference type="PROSITE" id="PS51352">
    <property type="entry name" value="THIOREDOXIN_2"/>
    <property type="match status" value="3"/>
</dbReference>
<dbReference type="PRINTS" id="PR00421">
    <property type="entry name" value="THIOREDOXIN"/>
</dbReference>
<organism evidence="5">
    <name type="scientific">Ixodes ricinus</name>
    <name type="common">Common tick</name>
    <name type="synonym">Acarus ricinus</name>
    <dbReference type="NCBI Taxonomy" id="34613"/>
    <lineage>
        <taxon>Eukaryota</taxon>
        <taxon>Metazoa</taxon>
        <taxon>Ecdysozoa</taxon>
        <taxon>Arthropoda</taxon>
        <taxon>Chelicerata</taxon>
        <taxon>Arachnida</taxon>
        <taxon>Acari</taxon>
        <taxon>Parasitiformes</taxon>
        <taxon>Ixodida</taxon>
        <taxon>Ixodoidea</taxon>
        <taxon>Ixodidae</taxon>
        <taxon>Ixodinae</taxon>
        <taxon>Ixodes</taxon>
    </lineage>
</organism>
<keyword evidence="5" id="KW-0413">Isomerase</keyword>
<dbReference type="InterPro" id="IPR051063">
    <property type="entry name" value="PDI"/>
</dbReference>
<dbReference type="InterPro" id="IPR017937">
    <property type="entry name" value="Thioredoxin_CS"/>
</dbReference>
<evidence type="ECO:0000313" key="5">
    <source>
        <dbReference type="EMBL" id="JAR94075.1"/>
    </source>
</evidence>
<dbReference type="PANTHER" id="PTHR45672:SF3">
    <property type="entry name" value="THIOREDOXIN DOMAIN-CONTAINING PROTEIN 5"/>
    <property type="match status" value="1"/>
</dbReference>
<evidence type="ECO:0000259" key="4">
    <source>
        <dbReference type="PROSITE" id="PS51352"/>
    </source>
</evidence>
<dbReference type="PANTHER" id="PTHR45672">
    <property type="entry name" value="PROTEIN DISULFIDE-ISOMERASE C17H9.14C-RELATED"/>
    <property type="match status" value="1"/>
</dbReference>
<feature type="domain" description="Thioredoxin" evidence="4">
    <location>
        <begin position="287"/>
        <end position="400"/>
    </location>
</feature>
<dbReference type="GO" id="GO:0006457">
    <property type="term" value="P:protein folding"/>
    <property type="evidence" value="ECO:0007669"/>
    <property type="project" value="TreeGrafter"/>
</dbReference>
<dbReference type="AlphaFoldDB" id="A0A147BUR7"/>
<dbReference type="FunFam" id="3.40.30.10:FF:000625">
    <property type="entry name" value="Protein disulfide isomerase, putative"/>
    <property type="match status" value="1"/>
</dbReference>
<dbReference type="InterPro" id="IPR036249">
    <property type="entry name" value="Thioredoxin-like_sf"/>
</dbReference>
<dbReference type="EMBL" id="GEGO01001329">
    <property type="protein sequence ID" value="JAR94075.1"/>
    <property type="molecule type" value="Transcribed_RNA"/>
</dbReference>
<evidence type="ECO:0000256" key="1">
    <source>
        <dbReference type="ARBA" id="ARBA00006347"/>
    </source>
</evidence>
<keyword evidence="2 3" id="KW-0732">Signal</keyword>
<dbReference type="GO" id="GO:0005783">
    <property type="term" value="C:endoplasmic reticulum"/>
    <property type="evidence" value="ECO:0007669"/>
    <property type="project" value="TreeGrafter"/>
</dbReference>
<proteinExistence type="inferred from homology"/>
<dbReference type="InterPro" id="IPR013766">
    <property type="entry name" value="Thioredoxin_domain"/>
</dbReference>
<reference evidence="5" key="1">
    <citation type="journal article" date="2018" name="PLoS Negl. Trop. Dis.">
        <title>Sialome diversity of ticks revealed by RNAseq of single tick salivary glands.</title>
        <authorList>
            <person name="Perner J."/>
            <person name="Kropackova S."/>
            <person name="Kopacek P."/>
            <person name="Ribeiro J.M."/>
        </authorList>
    </citation>
    <scope>NUCLEOTIDE SEQUENCE</scope>
    <source>
        <strain evidence="5">Siblings of single egg batch collected in Ceske Budejovice</strain>
        <tissue evidence="5">Salivary glands</tissue>
    </source>
</reference>
<dbReference type="PROSITE" id="PS00194">
    <property type="entry name" value="THIOREDOXIN_1"/>
    <property type="match status" value="2"/>
</dbReference>